<evidence type="ECO:0000313" key="2">
    <source>
        <dbReference type="Proteomes" id="UP000078200"/>
    </source>
</evidence>
<protein>
    <submittedName>
        <fullName evidence="1">Uncharacterized protein</fullName>
    </submittedName>
</protein>
<dbReference type="EnsemblMetazoa" id="GAUT045817-RA">
    <property type="protein sequence ID" value="GAUT045817-PA"/>
    <property type="gene ID" value="GAUT045817"/>
</dbReference>
<proteinExistence type="predicted"/>
<reference evidence="1" key="1">
    <citation type="submission" date="2020-05" db="UniProtKB">
        <authorList>
            <consortium name="EnsemblMetazoa"/>
        </authorList>
    </citation>
    <scope>IDENTIFICATION</scope>
    <source>
        <strain evidence="1">TTRI</strain>
    </source>
</reference>
<keyword evidence="2" id="KW-1185">Reference proteome</keyword>
<dbReference type="AlphaFoldDB" id="A0A1A9VS61"/>
<dbReference type="Proteomes" id="UP000078200">
    <property type="component" value="Unassembled WGS sequence"/>
</dbReference>
<evidence type="ECO:0000313" key="1">
    <source>
        <dbReference type="EnsemblMetazoa" id="GAUT045817-PA"/>
    </source>
</evidence>
<accession>A0A1A9VS61</accession>
<dbReference type="VEuPathDB" id="VectorBase:GAUT045817"/>
<dbReference type="STRING" id="7395.A0A1A9VS61"/>
<name>A0A1A9VS61_GLOAU</name>
<sequence>MSQLTKISTCTKSKDNNIILGTRRGHLIMYSVDENWAGDILIKPVTTESTTGETEDLTTVTRGKKKDMLVTKQEQKIYRLLEAIIRVDNIGKWKLLLVWLMSLEVDGGSELTTDFLQNELQKHSLPSRFCQT</sequence>
<organism evidence="1 2">
    <name type="scientific">Glossina austeni</name>
    <name type="common">Savannah tsetse fly</name>
    <dbReference type="NCBI Taxonomy" id="7395"/>
    <lineage>
        <taxon>Eukaryota</taxon>
        <taxon>Metazoa</taxon>
        <taxon>Ecdysozoa</taxon>
        <taxon>Arthropoda</taxon>
        <taxon>Hexapoda</taxon>
        <taxon>Insecta</taxon>
        <taxon>Pterygota</taxon>
        <taxon>Neoptera</taxon>
        <taxon>Endopterygota</taxon>
        <taxon>Diptera</taxon>
        <taxon>Brachycera</taxon>
        <taxon>Muscomorpha</taxon>
        <taxon>Hippoboscoidea</taxon>
        <taxon>Glossinidae</taxon>
        <taxon>Glossina</taxon>
    </lineage>
</organism>